<comment type="caution">
    <text evidence="1">The sequence shown here is derived from an EMBL/GenBank/DDBJ whole genome shotgun (WGS) entry which is preliminary data.</text>
</comment>
<organism evidence="1 2">
    <name type="scientific">Anaerotruncus colihominis</name>
    <dbReference type="NCBI Taxonomy" id="169435"/>
    <lineage>
        <taxon>Bacteria</taxon>
        <taxon>Bacillati</taxon>
        <taxon>Bacillota</taxon>
        <taxon>Clostridia</taxon>
        <taxon>Eubacteriales</taxon>
        <taxon>Oscillospiraceae</taxon>
        <taxon>Anaerotruncus</taxon>
    </lineage>
</organism>
<evidence type="ECO:0000313" key="2">
    <source>
        <dbReference type="Proteomes" id="UP000196386"/>
    </source>
</evidence>
<reference evidence="2" key="1">
    <citation type="submission" date="2017-04" db="EMBL/GenBank/DDBJ databases">
        <title>Function of individual gut microbiota members based on whole genome sequencing of pure cultures obtained from chicken caecum.</title>
        <authorList>
            <person name="Medvecky M."/>
            <person name="Cejkova D."/>
            <person name="Polansky O."/>
            <person name="Karasova D."/>
            <person name="Kubasova T."/>
            <person name="Cizek A."/>
            <person name="Rychlik I."/>
        </authorList>
    </citation>
    <scope>NUCLEOTIDE SEQUENCE [LARGE SCALE GENOMIC DNA]</scope>
    <source>
        <strain evidence="2">An175</strain>
    </source>
</reference>
<protein>
    <submittedName>
        <fullName evidence="1">Uncharacterized protein</fullName>
    </submittedName>
</protein>
<dbReference type="AlphaFoldDB" id="A0A1Y4MQ65"/>
<gene>
    <name evidence="1" type="ORF">B5F11_10240</name>
</gene>
<proteinExistence type="predicted"/>
<sequence length="93" mass="11107">MKGEGLLEMKVREDQKIVEIWLTKEEQNDPVIQEQLRALYPHYTEKKYLVAVFQSGEEDLFEQTSGLLCYNRRRWAEKEAQKQKEWEGPSISM</sequence>
<name>A0A1Y4MQ65_9FIRM</name>
<dbReference type="EMBL" id="NFKP01000011">
    <property type="protein sequence ID" value="OUP69240.1"/>
    <property type="molecule type" value="Genomic_DNA"/>
</dbReference>
<dbReference type="Proteomes" id="UP000196386">
    <property type="component" value="Unassembled WGS sequence"/>
</dbReference>
<accession>A0A1Y4MQ65</accession>
<evidence type="ECO:0000313" key="1">
    <source>
        <dbReference type="EMBL" id="OUP69240.1"/>
    </source>
</evidence>